<dbReference type="AlphaFoldDB" id="A0A9X2W229"/>
<gene>
    <name evidence="1" type="ORF">N0B51_11640</name>
</gene>
<dbReference type="RefSeq" id="WP_259962538.1">
    <property type="nucleotide sequence ID" value="NZ_JAOAMV010000005.1"/>
</dbReference>
<keyword evidence="2" id="KW-1185">Reference proteome</keyword>
<dbReference type="EMBL" id="JAOAMV010000005">
    <property type="protein sequence ID" value="MCT2559632.1"/>
    <property type="molecule type" value="Genomic_DNA"/>
</dbReference>
<accession>A0A9X2W229</accession>
<sequence>MLRHVIRLAEKQPVRAFRRRILDRQSQFEARLMQSFEHMRERDQRVDA</sequence>
<proteinExistence type="predicted"/>
<organism evidence="1 2">
    <name type="scientific">Tsuneonella litorea</name>
    <dbReference type="NCBI Taxonomy" id="2976475"/>
    <lineage>
        <taxon>Bacteria</taxon>
        <taxon>Pseudomonadati</taxon>
        <taxon>Pseudomonadota</taxon>
        <taxon>Alphaproteobacteria</taxon>
        <taxon>Sphingomonadales</taxon>
        <taxon>Erythrobacteraceae</taxon>
        <taxon>Tsuneonella</taxon>
    </lineage>
</organism>
<evidence type="ECO:0000313" key="2">
    <source>
        <dbReference type="Proteomes" id="UP001142648"/>
    </source>
</evidence>
<comment type="caution">
    <text evidence="1">The sequence shown here is derived from an EMBL/GenBank/DDBJ whole genome shotgun (WGS) entry which is preliminary data.</text>
</comment>
<protein>
    <submittedName>
        <fullName evidence="1">Uncharacterized protein</fullName>
    </submittedName>
</protein>
<name>A0A9X2W229_9SPHN</name>
<evidence type="ECO:0000313" key="1">
    <source>
        <dbReference type="EMBL" id="MCT2559632.1"/>
    </source>
</evidence>
<reference evidence="1" key="1">
    <citation type="submission" date="2022-09" db="EMBL/GenBank/DDBJ databases">
        <title>The genome sequence of Tsuneonella sp. YG55.</title>
        <authorList>
            <person name="Liu Y."/>
        </authorList>
    </citation>
    <scope>NUCLEOTIDE SEQUENCE</scope>
    <source>
        <strain evidence="1">YG55</strain>
    </source>
</reference>
<dbReference type="Proteomes" id="UP001142648">
    <property type="component" value="Unassembled WGS sequence"/>
</dbReference>